<evidence type="ECO:0000256" key="13">
    <source>
        <dbReference type="PROSITE-ProRule" id="PRU10040"/>
    </source>
</evidence>
<dbReference type="Pfam" id="PF04043">
    <property type="entry name" value="PMEI"/>
    <property type="match status" value="1"/>
</dbReference>
<proteinExistence type="inferred from homology"/>
<keyword evidence="11 14" id="KW-0961">Cell wall biogenesis/degradation</keyword>
<dbReference type="Gene3D" id="2.160.20.10">
    <property type="entry name" value="Single-stranded right-handed beta-helix, Pectin lyase-like"/>
    <property type="match status" value="1"/>
</dbReference>
<evidence type="ECO:0000256" key="3">
    <source>
        <dbReference type="ARBA" id="ARBA00006027"/>
    </source>
</evidence>
<dbReference type="EMBL" id="MNCJ02000327">
    <property type="protein sequence ID" value="KAF5776805.1"/>
    <property type="molecule type" value="Genomic_DNA"/>
</dbReference>
<feature type="active site" evidence="13">
    <location>
        <position position="413"/>
    </location>
</feature>
<evidence type="ECO:0000256" key="5">
    <source>
        <dbReference type="ARBA" id="ARBA00013229"/>
    </source>
</evidence>
<name>A0A251SZI7_HELAN</name>
<comment type="function">
    <text evidence="14">Acts in the modification of cell walls via demethylesterification of cell wall pectin.</text>
</comment>
<organism evidence="18 19">
    <name type="scientific">Helianthus annuus</name>
    <name type="common">Common sunflower</name>
    <dbReference type="NCBI Taxonomy" id="4232"/>
    <lineage>
        <taxon>Eukaryota</taxon>
        <taxon>Viridiplantae</taxon>
        <taxon>Streptophyta</taxon>
        <taxon>Embryophyta</taxon>
        <taxon>Tracheophyta</taxon>
        <taxon>Spermatophyta</taxon>
        <taxon>Magnoliopsida</taxon>
        <taxon>eudicotyledons</taxon>
        <taxon>Gunneridae</taxon>
        <taxon>Pentapetalae</taxon>
        <taxon>asterids</taxon>
        <taxon>campanulids</taxon>
        <taxon>Asterales</taxon>
        <taxon>Asteraceae</taxon>
        <taxon>Asteroideae</taxon>
        <taxon>Heliantheae alliance</taxon>
        <taxon>Heliantheae</taxon>
        <taxon>Helianthus</taxon>
    </lineage>
</organism>
<keyword evidence="18" id="KW-0456">Lyase</keyword>
<dbReference type="NCBIfam" id="TIGR01614">
    <property type="entry name" value="PME_inhib"/>
    <property type="match status" value="1"/>
</dbReference>
<dbReference type="Gene3D" id="1.20.140.40">
    <property type="entry name" value="Invertase/pectin methylesterase inhibitor family protein"/>
    <property type="match status" value="1"/>
</dbReference>
<evidence type="ECO:0000256" key="2">
    <source>
        <dbReference type="ARBA" id="ARBA00005184"/>
    </source>
</evidence>
<dbReference type="InterPro" id="IPR006501">
    <property type="entry name" value="Pectinesterase_inhib_dom"/>
</dbReference>
<keyword evidence="8 14" id="KW-0063">Aspartyl esterase</keyword>
<evidence type="ECO:0000256" key="6">
    <source>
        <dbReference type="ARBA" id="ARBA00022512"/>
    </source>
</evidence>
<dbReference type="SMART" id="SM00856">
    <property type="entry name" value="PMEI"/>
    <property type="match status" value="1"/>
</dbReference>
<keyword evidence="15" id="KW-0472">Membrane</keyword>
<dbReference type="InterPro" id="IPR018040">
    <property type="entry name" value="Pectinesterase_Tyr_AS"/>
</dbReference>
<dbReference type="Pfam" id="PF01095">
    <property type="entry name" value="Pectinesterase"/>
    <property type="match status" value="1"/>
</dbReference>
<evidence type="ECO:0000256" key="15">
    <source>
        <dbReference type="SAM" id="Phobius"/>
    </source>
</evidence>
<evidence type="ECO:0000256" key="1">
    <source>
        <dbReference type="ARBA" id="ARBA00004191"/>
    </source>
</evidence>
<evidence type="ECO:0000256" key="8">
    <source>
        <dbReference type="ARBA" id="ARBA00023085"/>
    </source>
</evidence>
<evidence type="ECO:0000256" key="11">
    <source>
        <dbReference type="ARBA" id="ARBA00023316"/>
    </source>
</evidence>
<evidence type="ECO:0000313" key="19">
    <source>
        <dbReference type="Proteomes" id="UP000215914"/>
    </source>
</evidence>
<keyword evidence="19" id="KW-1185">Reference proteome</keyword>
<dbReference type="GO" id="GO:0030599">
    <property type="term" value="F:pectinesterase activity"/>
    <property type="evidence" value="ECO:0000318"/>
    <property type="project" value="GO_Central"/>
</dbReference>
<reference evidence="17 19" key="1">
    <citation type="journal article" date="2017" name="Nature">
        <title>The sunflower genome provides insights into oil metabolism, flowering and Asterid evolution.</title>
        <authorList>
            <person name="Badouin H."/>
            <person name="Gouzy J."/>
            <person name="Grassa C.J."/>
            <person name="Murat F."/>
            <person name="Staton S.E."/>
            <person name="Cottret L."/>
            <person name="Lelandais-Briere C."/>
            <person name="Owens G.L."/>
            <person name="Carrere S."/>
            <person name="Mayjonade B."/>
            <person name="Legrand L."/>
            <person name="Gill N."/>
            <person name="Kane N.C."/>
            <person name="Bowers J.E."/>
            <person name="Hubner S."/>
            <person name="Bellec A."/>
            <person name="Berard A."/>
            <person name="Berges H."/>
            <person name="Blanchet N."/>
            <person name="Boniface M.C."/>
            <person name="Brunel D."/>
            <person name="Catrice O."/>
            <person name="Chaidir N."/>
            <person name="Claudel C."/>
            <person name="Donnadieu C."/>
            <person name="Faraut T."/>
            <person name="Fievet G."/>
            <person name="Helmstetter N."/>
            <person name="King M."/>
            <person name="Knapp S.J."/>
            <person name="Lai Z."/>
            <person name="Le Paslier M.C."/>
            <person name="Lippi Y."/>
            <person name="Lorenzon L."/>
            <person name="Mandel J.R."/>
            <person name="Marage G."/>
            <person name="Marchand G."/>
            <person name="Marquand E."/>
            <person name="Bret-Mestries E."/>
            <person name="Morien E."/>
            <person name="Nambeesan S."/>
            <person name="Nguyen T."/>
            <person name="Pegot-Espagnet P."/>
            <person name="Pouilly N."/>
            <person name="Raftis F."/>
            <person name="Sallet E."/>
            <person name="Schiex T."/>
            <person name="Thomas J."/>
            <person name="Vandecasteele C."/>
            <person name="Vares D."/>
            <person name="Vear F."/>
            <person name="Vautrin S."/>
            <person name="Crespi M."/>
            <person name="Mangin B."/>
            <person name="Burke J.M."/>
            <person name="Salse J."/>
            <person name="Munos S."/>
            <person name="Vincourt P."/>
            <person name="Rieseberg L.H."/>
            <person name="Langlade N.B."/>
        </authorList>
    </citation>
    <scope>NUCLEOTIDE SEQUENCE [LARGE SCALE GENOMIC DNA]</scope>
    <source>
        <strain evidence="19">cv. SF193</strain>
        <tissue evidence="17">Leaves</tissue>
    </source>
</reference>
<comment type="similarity">
    <text evidence="4">In the C-terminal section; belongs to the pectinesterase family.</text>
</comment>
<dbReference type="GO" id="GO:0016829">
    <property type="term" value="F:lyase activity"/>
    <property type="evidence" value="ECO:0007669"/>
    <property type="project" value="UniProtKB-KW"/>
</dbReference>
<comment type="similarity">
    <text evidence="3">In the N-terminal section; belongs to the PMEI family.</text>
</comment>
<dbReference type="SUPFAM" id="SSF51126">
    <property type="entry name" value="Pectin lyase-like"/>
    <property type="match status" value="1"/>
</dbReference>
<evidence type="ECO:0000256" key="9">
    <source>
        <dbReference type="ARBA" id="ARBA00023157"/>
    </source>
</evidence>
<reference evidence="17" key="3">
    <citation type="submission" date="2020-06" db="EMBL/GenBank/DDBJ databases">
        <title>Helianthus annuus Genome sequencing and assembly Release 2.</title>
        <authorList>
            <person name="Gouzy J."/>
            <person name="Langlade N."/>
            <person name="Munos S."/>
        </authorList>
    </citation>
    <scope>NUCLEOTIDE SEQUENCE</scope>
    <source>
        <tissue evidence="17">Leaves</tissue>
    </source>
</reference>
<dbReference type="PROSITE" id="PS00503">
    <property type="entry name" value="PECTINESTERASE_2"/>
    <property type="match status" value="1"/>
</dbReference>
<evidence type="ECO:0000256" key="7">
    <source>
        <dbReference type="ARBA" id="ARBA00022801"/>
    </source>
</evidence>
<dbReference type="Proteomes" id="UP000215914">
    <property type="component" value="Chromosome 12"/>
</dbReference>
<keyword evidence="15" id="KW-1133">Transmembrane helix</keyword>
<evidence type="ECO:0000313" key="18">
    <source>
        <dbReference type="EMBL" id="OTG04238.1"/>
    </source>
</evidence>
<evidence type="ECO:0000256" key="4">
    <source>
        <dbReference type="ARBA" id="ARBA00007786"/>
    </source>
</evidence>
<evidence type="ECO:0000259" key="16">
    <source>
        <dbReference type="SMART" id="SM00856"/>
    </source>
</evidence>
<dbReference type="InterPro" id="IPR012334">
    <property type="entry name" value="Pectin_lyas_fold"/>
</dbReference>
<protein>
    <recommendedName>
        <fullName evidence="5 14">Pectinesterase</fullName>
        <ecNumber evidence="5 14">3.1.1.11</ecNumber>
    </recommendedName>
</protein>
<dbReference type="GO" id="GO:0045490">
    <property type="term" value="P:pectin catabolic process"/>
    <property type="evidence" value="ECO:0007669"/>
    <property type="project" value="UniProtKB-UniRule"/>
</dbReference>
<keyword evidence="6 14" id="KW-0134">Cell wall</keyword>
<dbReference type="Gramene" id="mRNA:HanXRQr2_Chr12g0528341">
    <property type="protein sequence ID" value="mRNA:HanXRQr2_Chr12g0528341"/>
    <property type="gene ID" value="HanXRQr2_Chr12g0528341"/>
</dbReference>
<evidence type="ECO:0000256" key="10">
    <source>
        <dbReference type="ARBA" id="ARBA00023180"/>
    </source>
</evidence>
<accession>A0A251SZI7</accession>
<dbReference type="GO" id="GO:0042545">
    <property type="term" value="P:cell wall modification"/>
    <property type="evidence" value="ECO:0007669"/>
    <property type="project" value="UniProtKB-UniRule"/>
</dbReference>
<dbReference type="InterPro" id="IPR011050">
    <property type="entry name" value="Pectin_lyase_fold/virulence"/>
</dbReference>
<dbReference type="EMBL" id="CM007901">
    <property type="protein sequence ID" value="OTG04238.1"/>
    <property type="molecule type" value="Genomic_DNA"/>
</dbReference>
<keyword evidence="10" id="KW-0325">Glycoprotein</keyword>
<gene>
    <name evidence="18" type="ORF">HannXRQ_Chr12g0360071</name>
    <name evidence="17" type="ORF">HanXRQr2_Chr12g0528341</name>
</gene>
<dbReference type="AlphaFoldDB" id="A0A251SZI7"/>
<dbReference type="EC" id="3.1.1.11" evidence="5 14"/>
<dbReference type="PANTHER" id="PTHR31707">
    <property type="entry name" value="PECTINESTERASE"/>
    <property type="match status" value="1"/>
</dbReference>
<keyword evidence="14" id="KW-0964">Secreted</keyword>
<keyword evidence="9" id="KW-1015">Disulfide bond</keyword>
<evidence type="ECO:0000256" key="12">
    <source>
        <dbReference type="ARBA" id="ARBA00047928"/>
    </source>
</evidence>
<feature type="transmembrane region" description="Helical" evidence="15">
    <location>
        <begin position="20"/>
        <end position="39"/>
    </location>
</feature>
<dbReference type="SUPFAM" id="SSF101148">
    <property type="entry name" value="Plant invertase/pectin methylesterase inhibitor"/>
    <property type="match status" value="1"/>
</dbReference>
<dbReference type="UniPathway" id="UPA00545">
    <property type="reaction ID" value="UER00823"/>
</dbReference>
<feature type="domain" description="Pectinesterase inhibitor" evidence="16">
    <location>
        <begin position="55"/>
        <end position="214"/>
    </location>
</feature>
<dbReference type="InterPro" id="IPR035513">
    <property type="entry name" value="Invertase/methylesterase_inhib"/>
</dbReference>
<dbReference type="STRING" id="4232.A0A251SZI7"/>
<dbReference type="GO" id="GO:0046910">
    <property type="term" value="F:pectinesterase inhibitor activity"/>
    <property type="evidence" value="ECO:0000318"/>
    <property type="project" value="GO_Central"/>
</dbReference>
<dbReference type="FunFam" id="2.160.20.10:FF:000001">
    <property type="entry name" value="Pectinesterase"/>
    <property type="match status" value="1"/>
</dbReference>
<keyword evidence="15" id="KW-0812">Transmembrane</keyword>
<dbReference type="OrthoDB" id="2019149at2759"/>
<dbReference type="PROSITE" id="PS00800">
    <property type="entry name" value="PECTINESTERASE_1"/>
    <property type="match status" value="1"/>
</dbReference>
<comment type="subcellular location">
    <subcellularLocation>
        <location evidence="1 14">Secreted</location>
        <location evidence="1 14">Cell wall</location>
    </subcellularLocation>
</comment>
<comment type="catalytic activity">
    <reaction evidence="12 14">
        <text>[(1-&gt;4)-alpha-D-galacturonosyl methyl ester](n) + n H2O = [(1-&gt;4)-alpha-D-galacturonosyl](n) + n methanol + n H(+)</text>
        <dbReference type="Rhea" id="RHEA:22380"/>
        <dbReference type="Rhea" id="RHEA-COMP:14570"/>
        <dbReference type="Rhea" id="RHEA-COMP:14573"/>
        <dbReference type="ChEBI" id="CHEBI:15377"/>
        <dbReference type="ChEBI" id="CHEBI:15378"/>
        <dbReference type="ChEBI" id="CHEBI:17790"/>
        <dbReference type="ChEBI" id="CHEBI:140522"/>
        <dbReference type="ChEBI" id="CHEBI:140523"/>
        <dbReference type="EC" id="3.1.1.11"/>
    </reaction>
</comment>
<dbReference type="InterPro" id="IPR000070">
    <property type="entry name" value="Pectinesterase_cat"/>
</dbReference>
<evidence type="ECO:0000256" key="14">
    <source>
        <dbReference type="RuleBase" id="RU000589"/>
    </source>
</evidence>
<reference evidence="18" key="2">
    <citation type="submission" date="2017-02" db="EMBL/GenBank/DDBJ databases">
        <title>Sunflower complete genome.</title>
        <authorList>
            <person name="Langlade N."/>
            <person name="Munos S."/>
        </authorList>
    </citation>
    <scope>NUCLEOTIDE SEQUENCE [LARGE SCALE GENOMIC DNA]</scope>
    <source>
        <tissue evidence="18">Leaves</tissue>
    </source>
</reference>
<comment type="pathway">
    <text evidence="2 14">Glycan metabolism; pectin degradation; 2-dehydro-3-deoxy-D-gluconate from pectin: step 1/5.</text>
</comment>
<dbReference type="InterPro" id="IPR033131">
    <property type="entry name" value="Pectinesterase_Asp_AS"/>
</dbReference>
<keyword evidence="7 14" id="KW-0378">Hydrolase</keyword>
<dbReference type="CDD" id="cd15798">
    <property type="entry name" value="PMEI-like_3"/>
    <property type="match status" value="1"/>
</dbReference>
<evidence type="ECO:0000313" key="17">
    <source>
        <dbReference type="EMBL" id="KAF5776805.1"/>
    </source>
</evidence>
<dbReference type="FunFam" id="1.20.140.40:FF:000010">
    <property type="entry name" value="Pectinesterase"/>
    <property type="match status" value="1"/>
</dbReference>
<sequence length="575" mass="62529">MIKQLFSGVSDSGKKKKIFIAVFASILLIAAVIGIVAGVNSKTTNTQSDNIRASAAHTIVKSSCSITLHPELCYSTVASVPGMTEKVKSLRDVIELALEKTKERVQTNKLIIKTLAARRNLTKRGKIAVHDCLEMVDDTLEELDLVIDYVKNYATRKGIRKHVDDIITYLSTTITNQQTCIDGFSHNKPDRHLRQSIIGGEDNAGKLCSNSLALVKNMTDTDMANEVQTNTNTRKLMNEDDENWPEWLSAGDRRLLQSGNVRANVVVAADGSGNFRTISQAVAAAPSRSSSRYVIRIKAGVYRENVDVPSSKTNLMFLGDGQTKTIVTASRSVGGGSTTFNSATVAVVGAGFLARGITFQNTAGPANEQAVALRVGSDKSAFYECGFIAHQDTLYVHTNRQFYTNCYVAGTVDFIFGNAAVVLQNCDINARRPGPSQKNMVTAQGRTDPNQNTGIVIQKCRIGATSDLKPVQGTFPTYLGRPWKEYSRTVVMQTTIGNVIHPNGWFPWDGNFALNTLYYGEYQNNGAGSSTSNRVRWGGYRVITNAAEARGFTPGNFINGGSWLGNTGFPFSLGL</sequence>
<dbReference type="InParanoid" id="A0A251SZI7"/>